<name>A0A366M6Y2_9ACTN</name>
<protein>
    <submittedName>
        <fullName evidence="2">Thioredoxin</fullName>
    </submittedName>
</protein>
<dbReference type="Proteomes" id="UP000253303">
    <property type="component" value="Unassembled WGS sequence"/>
</dbReference>
<keyword evidence="3" id="KW-1185">Reference proteome</keyword>
<dbReference type="PROSITE" id="PS51352">
    <property type="entry name" value="THIOREDOXIN_2"/>
    <property type="match status" value="1"/>
</dbReference>
<evidence type="ECO:0000259" key="1">
    <source>
        <dbReference type="PROSITE" id="PS51352"/>
    </source>
</evidence>
<dbReference type="EMBL" id="QMEY01000001">
    <property type="protein sequence ID" value="RBQ21925.1"/>
    <property type="molecule type" value="Genomic_DNA"/>
</dbReference>
<dbReference type="InterPro" id="IPR013766">
    <property type="entry name" value="Thioredoxin_domain"/>
</dbReference>
<dbReference type="Gene3D" id="3.40.30.10">
    <property type="entry name" value="Glutaredoxin"/>
    <property type="match status" value="1"/>
</dbReference>
<dbReference type="CDD" id="cd02947">
    <property type="entry name" value="TRX_family"/>
    <property type="match status" value="1"/>
</dbReference>
<proteinExistence type="predicted"/>
<dbReference type="OrthoDB" id="1495530at2"/>
<evidence type="ECO:0000313" key="2">
    <source>
        <dbReference type="EMBL" id="RBQ21925.1"/>
    </source>
</evidence>
<dbReference type="AlphaFoldDB" id="A0A366M6Y2"/>
<feature type="domain" description="Thioredoxin" evidence="1">
    <location>
        <begin position="8"/>
        <end position="135"/>
    </location>
</feature>
<dbReference type="SUPFAM" id="SSF52833">
    <property type="entry name" value="Thioredoxin-like"/>
    <property type="match status" value="1"/>
</dbReference>
<gene>
    <name evidence="2" type="ORF">DP939_04440</name>
</gene>
<accession>A0A366M6Y2</accession>
<reference evidence="2 3" key="1">
    <citation type="submission" date="2018-06" db="EMBL/GenBank/DDBJ databases">
        <title>Sphaerisporangium craniellae sp. nov., isolated from a marine sponge in the South China Sea.</title>
        <authorList>
            <person name="Li L."/>
        </authorList>
    </citation>
    <scope>NUCLEOTIDE SEQUENCE [LARGE SCALE GENOMIC DNA]</scope>
    <source>
        <strain evidence="2 3">LHW63015</strain>
    </source>
</reference>
<sequence>MEGLLVALATLAAATVFGFAWRRRQGRMADRGGPVLTADDIGAELGERATLVQFSTAFCQPCRATRRVLAEVTAMVPGVRHVEIDAESRLELVRALGVLRTPTVLVLDAAGTIVRRAAGLPRKADVIAALGLAVDNGRS</sequence>
<organism evidence="2 3">
    <name type="scientific">Spongiactinospora rosea</name>
    <dbReference type="NCBI Taxonomy" id="2248750"/>
    <lineage>
        <taxon>Bacteria</taxon>
        <taxon>Bacillati</taxon>
        <taxon>Actinomycetota</taxon>
        <taxon>Actinomycetes</taxon>
        <taxon>Streptosporangiales</taxon>
        <taxon>Streptosporangiaceae</taxon>
        <taxon>Spongiactinospora</taxon>
    </lineage>
</organism>
<comment type="caution">
    <text evidence="2">The sequence shown here is derived from an EMBL/GenBank/DDBJ whole genome shotgun (WGS) entry which is preliminary data.</text>
</comment>
<dbReference type="Pfam" id="PF00085">
    <property type="entry name" value="Thioredoxin"/>
    <property type="match status" value="1"/>
</dbReference>
<dbReference type="InterPro" id="IPR036249">
    <property type="entry name" value="Thioredoxin-like_sf"/>
</dbReference>
<evidence type="ECO:0000313" key="3">
    <source>
        <dbReference type="Proteomes" id="UP000253303"/>
    </source>
</evidence>